<dbReference type="EC" id="5.4.99.5" evidence="2"/>
<evidence type="ECO:0000256" key="4">
    <source>
        <dbReference type="ARBA" id="ARBA00023235"/>
    </source>
</evidence>
<protein>
    <recommendedName>
        <fullName evidence="2">chorismate mutase</fullName>
        <ecNumber evidence="2">5.4.99.5</ecNumber>
    </recommendedName>
</protein>
<gene>
    <name evidence="6" type="primary">aroQ</name>
    <name evidence="6" type="ORF">ACFSYJ_33185</name>
</gene>
<dbReference type="EMBL" id="JBHUKU010000021">
    <property type="protein sequence ID" value="MFD2463508.1"/>
    <property type="molecule type" value="Genomic_DNA"/>
</dbReference>
<dbReference type="Pfam" id="PF01817">
    <property type="entry name" value="CM_2"/>
    <property type="match status" value="1"/>
</dbReference>
<dbReference type="SMART" id="SM00830">
    <property type="entry name" value="CM_2"/>
    <property type="match status" value="1"/>
</dbReference>
<keyword evidence="7" id="KW-1185">Reference proteome</keyword>
<keyword evidence="3" id="KW-0732">Signal</keyword>
<accession>A0ABW5GRW5</accession>
<evidence type="ECO:0000313" key="6">
    <source>
        <dbReference type="EMBL" id="MFD2463508.1"/>
    </source>
</evidence>
<evidence type="ECO:0000256" key="1">
    <source>
        <dbReference type="ARBA" id="ARBA00004817"/>
    </source>
</evidence>
<reference evidence="7" key="1">
    <citation type="journal article" date="2019" name="Int. J. Syst. Evol. Microbiol.">
        <title>The Global Catalogue of Microorganisms (GCM) 10K type strain sequencing project: providing services to taxonomists for standard genome sequencing and annotation.</title>
        <authorList>
            <consortium name="The Broad Institute Genomics Platform"/>
            <consortium name="The Broad Institute Genome Sequencing Center for Infectious Disease"/>
            <person name="Wu L."/>
            <person name="Ma J."/>
        </authorList>
    </citation>
    <scope>NUCLEOTIDE SEQUENCE [LARGE SCALE GENOMIC DNA]</scope>
    <source>
        <strain evidence="7">CGMCC 4.7643</strain>
    </source>
</reference>
<feature type="non-terminal residue" evidence="6">
    <location>
        <position position="1"/>
    </location>
</feature>
<evidence type="ECO:0000259" key="5">
    <source>
        <dbReference type="PROSITE" id="PS51168"/>
    </source>
</evidence>
<dbReference type="PANTHER" id="PTHR38041">
    <property type="entry name" value="CHORISMATE MUTASE"/>
    <property type="match status" value="1"/>
</dbReference>
<dbReference type="PROSITE" id="PS51168">
    <property type="entry name" value="CHORISMATE_MUT_2"/>
    <property type="match status" value="1"/>
</dbReference>
<dbReference type="InterPro" id="IPR008240">
    <property type="entry name" value="Chorismate_mutase_periplasmic"/>
</dbReference>
<dbReference type="NCBIfam" id="TIGR01806">
    <property type="entry name" value="CM_mono2"/>
    <property type="match status" value="1"/>
</dbReference>
<comment type="pathway">
    <text evidence="1">Metabolic intermediate biosynthesis; prephenate biosynthesis; prephenate from chorismate: step 1/1.</text>
</comment>
<dbReference type="GO" id="GO:0004106">
    <property type="term" value="F:chorismate mutase activity"/>
    <property type="evidence" value="ECO:0007669"/>
    <property type="project" value="UniProtKB-EC"/>
</dbReference>
<dbReference type="InterPro" id="IPR036263">
    <property type="entry name" value="Chorismate_II_sf"/>
</dbReference>
<dbReference type="Proteomes" id="UP001597419">
    <property type="component" value="Unassembled WGS sequence"/>
</dbReference>
<feature type="domain" description="Chorismate mutase" evidence="5">
    <location>
        <begin position="1"/>
        <end position="90"/>
    </location>
</feature>
<comment type="caution">
    <text evidence="6">The sequence shown here is derived from an EMBL/GenBank/DDBJ whole genome shotgun (WGS) entry which is preliminary data.</text>
</comment>
<dbReference type="SUPFAM" id="SSF48600">
    <property type="entry name" value="Chorismate mutase II"/>
    <property type="match status" value="1"/>
</dbReference>
<dbReference type="RefSeq" id="WP_378273128.1">
    <property type="nucleotide sequence ID" value="NZ_JBHUKU010000021.1"/>
</dbReference>
<dbReference type="InterPro" id="IPR036979">
    <property type="entry name" value="CM_dom_sf"/>
</dbReference>
<evidence type="ECO:0000256" key="3">
    <source>
        <dbReference type="ARBA" id="ARBA00022729"/>
    </source>
</evidence>
<name>A0ABW5GRW5_9PSEU</name>
<dbReference type="InterPro" id="IPR002701">
    <property type="entry name" value="CM_II_prokaryot"/>
</dbReference>
<dbReference type="InterPro" id="IPR051331">
    <property type="entry name" value="Chorismate_mutase-related"/>
</dbReference>
<dbReference type="Gene3D" id="1.20.59.10">
    <property type="entry name" value="Chorismate mutase"/>
    <property type="match status" value="1"/>
</dbReference>
<keyword evidence="4 6" id="KW-0413">Isomerase</keyword>
<evidence type="ECO:0000313" key="7">
    <source>
        <dbReference type="Proteomes" id="UP001597419"/>
    </source>
</evidence>
<proteinExistence type="predicted"/>
<organism evidence="6 7">
    <name type="scientific">Amycolatopsis samaneae</name>
    <dbReference type="NCBI Taxonomy" id="664691"/>
    <lineage>
        <taxon>Bacteria</taxon>
        <taxon>Bacillati</taxon>
        <taxon>Actinomycetota</taxon>
        <taxon>Actinomycetes</taxon>
        <taxon>Pseudonocardiales</taxon>
        <taxon>Pseudonocardiaceae</taxon>
        <taxon>Amycolatopsis</taxon>
    </lineage>
</organism>
<dbReference type="PANTHER" id="PTHR38041:SF2">
    <property type="entry name" value="SECRETED CHORISMATE MUTASE"/>
    <property type="match status" value="1"/>
</dbReference>
<evidence type="ECO:0000256" key="2">
    <source>
        <dbReference type="ARBA" id="ARBA00012404"/>
    </source>
</evidence>
<sequence length="181" mass="19272">GAAPAPASAPAAWGPLGGLTDLAARRILLGDKVAAAKFGTDQPIDDPAREQQVLDSVRQLSLAAGIDPAASVRFFRDQIEANKIVQRGLYGLWTAHPELRPAHRPDLATEVRPELDRITTGIIEQLAATVSLRRPTLTCAVDASFAKISAELRWHLDSLHRQALTVALRSTCSGSARAVSG</sequence>